<dbReference type="RefSeq" id="WP_073550323.1">
    <property type="nucleotide sequence ID" value="NZ_CAWMVK010000004.1"/>
</dbReference>
<proteinExistence type="predicted"/>
<dbReference type="GO" id="GO:0016226">
    <property type="term" value="P:iron-sulfur cluster assembly"/>
    <property type="evidence" value="ECO:0007669"/>
    <property type="project" value="InterPro"/>
</dbReference>
<accession>A0A1U7HLX8</accession>
<gene>
    <name evidence="2" type="ORF">NIES1031_14875</name>
</gene>
<dbReference type="OrthoDB" id="9801228at2"/>
<dbReference type="PANTHER" id="PTHR43011">
    <property type="entry name" value="IRON-SULFUR CLUSTER ASSEMBLY 2 HOMOLOG, MITOCHONDRIAL"/>
    <property type="match status" value="1"/>
</dbReference>
<dbReference type="InterPro" id="IPR035903">
    <property type="entry name" value="HesB-like_dom_sf"/>
</dbReference>
<sequence length="115" mass="12622">MVRLSTSAAKEIQRLQAKQHDQNVFFRLKVQAGGCSSLLYNMEFDTNLTPSDRVYDCSGITVVVDAQSTDYIHDLLLDYSEDLMGGGFRFHNPQAIATCSCGNSFSIASDASTSQ</sequence>
<evidence type="ECO:0000313" key="3">
    <source>
        <dbReference type="Proteomes" id="UP000185984"/>
    </source>
</evidence>
<dbReference type="Pfam" id="PF01521">
    <property type="entry name" value="Fe-S_biosyn"/>
    <property type="match status" value="1"/>
</dbReference>
<dbReference type="GO" id="GO:0051537">
    <property type="term" value="F:2 iron, 2 sulfur cluster binding"/>
    <property type="evidence" value="ECO:0007669"/>
    <property type="project" value="UniProtKB-ARBA"/>
</dbReference>
<dbReference type="NCBIfam" id="TIGR00049">
    <property type="entry name" value="iron-sulfur cluster assembly accessory protein"/>
    <property type="match status" value="1"/>
</dbReference>
<dbReference type="InterPro" id="IPR017870">
    <property type="entry name" value="FeS_cluster_insertion_CS"/>
</dbReference>
<dbReference type="EMBL" id="MRCC01000012">
    <property type="protein sequence ID" value="OKH24592.1"/>
    <property type="molecule type" value="Genomic_DNA"/>
</dbReference>
<dbReference type="GO" id="GO:0005506">
    <property type="term" value="F:iron ion binding"/>
    <property type="evidence" value="ECO:0007669"/>
    <property type="project" value="TreeGrafter"/>
</dbReference>
<dbReference type="InterPro" id="IPR000361">
    <property type="entry name" value="ATAP_core_dom"/>
</dbReference>
<organism evidence="2 3">
    <name type="scientific">Chroogloeocystis siderophila 5.2 s.c.1</name>
    <dbReference type="NCBI Taxonomy" id="247279"/>
    <lineage>
        <taxon>Bacteria</taxon>
        <taxon>Bacillati</taxon>
        <taxon>Cyanobacteriota</taxon>
        <taxon>Cyanophyceae</taxon>
        <taxon>Oscillatoriophycideae</taxon>
        <taxon>Chroococcales</taxon>
        <taxon>Chroococcaceae</taxon>
        <taxon>Chroogloeocystis</taxon>
    </lineage>
</organism>
<dbReference type="InterPro" id="IPR016092">
    <property type="entry name" value="ATAP"/>
</dbReference>
<keyword evidence="3" id="KW-1185">Reference proteome</keyword>
<dbReference type="Gene3D" id="2.60.300.12">
    <property type="entry name" value="HesB-like domain"/>
    <property type="match status" value="1"/>
</dbReference>
<evidence type="ECO:0000259" key="1">
    <source>
        <dbReference type="Pfam" id="PF01521"/>
    </source>
</evidence>
<dbReference type="PANTHER" id="PTHR43011:SF1">
    <property type="entry name" value="IRON-SULFUR CLUSTER ASSEMBLY 2 HOMOLOG, MITOCHONDRIAL"/>
    <property type="match status" value="1"/>
</dbReference>
<comment type="caution">
    <text evidence="2">The sequence shown here is derived from an EMBL/GenBank/DDBJ whole genome shotgun (WGS) entry which is preliminary data.</text>
</comment>
<feature type="domain" description="Core" evidence="1">
    <location>
        <begin position="2"/>
        <end position="103"/>
    </location>
</feature>
<protein>
    <recommendedName>
        <fullName evidence="1">Core domain-containing protein</fullName>
    </recommendedName>
</protein>
<name>A0A1U7HLX8_9CHRO</name>
<dbReference type="AlphaFoldDB" id="A0A1U7HLX8"/>
<dbReference type="STRING" id="247279.NIES1031_14875"/>
<dbReference type="GO" id="GO:0051539">
    <property type="term" value="F:4 iron, 4 sulfur cluster binding"/>
    <property type="evidence" value="ECO:0007669"/>
    <property type="project" value="TreeGrafter"/>
</dbReference>
<evidence type="ECO:0000313" key="2">
    <source>
        <dbReference type="EMBL" id="OKH24592.1"/>
    </source>
</evidence>
<dbReference type="PROSITE" id="PS01152">
    <property type="entry name" value="HESB"/>
    <property type="match status" value="1"/>
</dbReference>
<dbReference type="Proteomes" id="UP000185984">
    <property type="component" value="Unassembled WGS sequence"/>
</dbReference>
<dbReference type="SUPFAM" id="SSF89360">
    <property type="entry name" value="HesB-like domain"/>
    <property type="match status" value="1"/>
</dbReference>
<reference evidence="2 3" key="1">
    <citation type="submission" date="2016-11" db="EMBL/GenBank/DDBJ databases">
        <title>Draft Genome Sequences of Nine Cyanobacterial Strains from Diverse Habitats.</title>
        <authorList>
            <person name="Zhu T."/>
            <person name="Hou S."/>
            <person name="Lu X."/>
            <person name="Hess W.R."/>
        </authorList>
    </citation>
    <scope>NUCLEOTIDE SEQUENCE [LARGE SCALE GENOMIC DNA]</scope>
    <source>
        <strain evidence="2 3">5.2 s.c.1</strain>
    </source>
</reference>